<dbReference type="EMBL" id="UFSW01000001">
    <property type="protein sequence ID" value="SUU96678.1"/>
    <property type="molecule type" value="Genomic_DNA"/>
</dbReference>
<dbReference type="InterPro" id="IPR036182">
    <property type="entry name" value="PCuAC_sf"/>
</dbReference>
<dbReference type="InterPro" id="IPR058248">
    <property type="entry name" value="Lxx211020-like"/>
</dbReference>
<evidence type="ECO:0000313" key="6">
    <source>
        <dbReference type="Proteomes" id="UP000254620"/>
    </source>
</evidence>
<evidence type="ECO:0000313" key="7">
    <source>
        <dbReference type="Proteomes" id="UP000294229"/>
    </source>
</evidence>
<dbReference type="SUPFAM" id="SSF110087">
    <property type="entry name" value="DR1885-like metal-binding protein"/>
    <property type="match status" value="1"/>
</dbReference>
<feature type="signal peptide" evidence="1">
    <location>
        <begin position="1"/>
        <end position="24"/>
    </location>
</feature>
<evidence type="ECO:0000313" key="3">
    <source>
        <dbReference type="EMBL" id="STO70696.1"/>
    </source>
</evidence>
<dbReference type="Proteomes" id="UP000254465">
    <property type="component" value="Unassembled WGS sequence"/>
</dbReference>
<evidence type="ECO:0000313" key="4">
    <source>
        <dbReference type="EMBL" id="SUU96678.1"/>
    </source>
</evidence>
<name>A0A0F5EYA8_AVIPA</name>
<dbReference type="PANTHER" id="PTHR36302:SF1">
    <property type="entry name" value="COPPER CHAPERONE PCU(A)C"/>
    <property type="match status" value="1"/>
</dbReference>
<protein>
    <submittedName>
        <fullName evidence="2">Copper chaperone PCu(A)C</fullName>
    </submittedName>
    <submittedName>
        <fullName evidence="3">Uncharacterized protein conserved in bacteria</fullName>
    </submittedName>
</protein>
<dbReference type="PANTHER" id="PTHR36302">
    <property type="entry name" value="BLR7088 PROTEIN"/>
    <property type="match status" value="1"/>
</dbReference>
<dbReference type="Pfam" id="PF04314">
    <property type="entry name" value="PCuAC"/>
    <property type="match status" value="1"/>
</dbReference>
<dbReference type="Proteomes" id="UP000254620">
    <property type="component" value="Unassembled WGS sequence"/>
</dbReference>
<evidence type="ECO:0000313" key="2">
    <source>
        <dbReference type="EMBL" id="RZN60444.1"/>
    </source>
</evidence>
<dbReference type="OrthoDB" id="9796962at2"/>
<dbReference type="EMBL" id="RQXS01000010">
    <property type="protein sequence ID" value="RZN60444.1"/>
    <property type="molecule type" value="Genomic_DNA"/>
</dbReference>
<dbReference type="RefSeq" id="WP_017805563.1">
    <property type="nucleotide sequence ID" value="NZ_CP034110.1"/>
</dbReference>
<dbReference type="eggNOG" id="COG2847">
    <property type="taxonomic scope" value="Bacteria"/>
</dbReference>
<sequence length="137" mass="14961">MKANKKQCLISTALFATLAIAAQAEILVSQASIAATQQAGEPSAIFMQLENNGNENVQLAFVESEIPARFALHGMQQGRMTDLNTIEIPAHQRLSLKHGGQHIMVFDLPNSLKQGETFPISLFFDNGEVVRTKAVVR</sequence>
<proteinExistence type="predicted"/>
<dbReference type="EMBL" id="UGHK01000001">
    <property type="protein sequence ID" value="STO70696.1"/>
    <property type="molecule type" value="Genomic_DNA"/>
</dbReference>
<evidence type="ECO:0000256" key="1">
    <source>
        <dbReference type="SAM" id="SignalP"/>
    </source>
</evidence>
<dbReference type="STRING" id="728.VY92_09940"/>
<dbReference type="AlphaFoldDB" id="A0A0F5EYA8"/>
<accession>A0A0F5EYA8</accession>
<dbReference type="GeneID" id="66257105"/>
<dbReference type="InterPro" id="IPR007410">
    <property type="entry name" value="LpqE-like"/>
</dbReference>
<reference evidence="5 6" key="1">
    <citation type="submission" date="2018-06" db="EMBL/GenBank/DDBJ databases">
        <authorList>
            <consortium name="Pathogen Informatics"/>
            <person name="Doyle S."/>
        </authorList>
    </citation>
    <scope>NUCLEOTIDE SEQUENCE [LARGE SCALE GENOMIC DNA]</scope>
    <source>
        <strain evidence="4 6">NCTC10926</strain>
        <strain evidence="3 5">NCTC11296</strain>
    </source>
</reference>
<dbReference type="Gene3D" id="2.60.40.1890">
    <property type="entry name" value="PCu(A)C copper chaperone"/>
    <property type="match status" value="1"/>
</dbReference>
<reference evidence="2 7" key="2">
    <citation type="submission" date="2018-11" db="EMBL/GenBank/DDBJ databases">
        <title>Sequencing Av. paragallinarum serogroups.</title>
        <authorList>
            <person name="Hellmuth J.E."/>
            <person name="Boucher C.E."/>
            <person name="Cason E.D."/>
        </authorList>
    </citation>
    <scope>NUCLEOTIDE SEQUENCE [LARGE SCALE GENOMIC DNA]</scope>
    <source>
        <strain evidence="2 7">SA-3</strain>
    </source>
</reference>
<dbReference type="Proteomes" id="UP000294229">
    <property type="component" value="Unassembled WGS sequence"/>
</dbReference>
<organism evidence="2 7">
    <name type="scientific">Avibacterium paragallinarum</name>
    <name type="common">Haemophilus gallinarum</name>
    <dbReference type="NCBI Taxonomy" id="728"/>
    <lineage>
        <taxon>Bacteria</taxon>
        <taxon>Pseudomonadati</taxon>
        <taxon>Pseudomonadota</taxon>
        <taxon>Gammaproteobacteria</taxon>
        <taxon>Pasteurellales</taxon>
        <taxon>Pasteurellaceae</taxon>
        <taxon>Avibacterium</taxon>
    </lineage>
</organism>
<gene>
    <name evidence="2" type="ORF">EIG79_03630</name>
    <name evidence="4" type="ORF">NCTC10926_00021</name>
    <name evidence="3" type="ORF">NCTC11296_00603</name>
</gene>
<dbReference type="KEGG" id="apag:EIA51_00170"/>
<feature type="chain" id="PRO_5007402239" evidence="1">
    <location>
        <begin position="25"/>
        <end position="137"/>
    </location>
</feature>
<keyword evidence="1" id="KW-0732">Signal</keyword>
<evidence type="ECO:0000313" key="5">
    <source>
        <dbReference type="Proteomes" id="UP000254465"/>
    </source>
</evidence>